<dbReference type="EMBL" id="CP030862">
    <property type="protein sequence ID" value="AXE26555.1"/>
    <property type="molecule type" value="Genomic_DNA"/>
</dbReference>
<keyword evidence="3" id="KW-1185">Reference proteome</keyword>
<feature type="region of interest" description="Disordered" evidence="1">
    <location>
        <begin position="1"/>
        <end position="138"/>
    </location>
</feature>
<dbReference type="AlphaFoldDB" id="A0A344U6N4"/>
<name>A0A344U6N4_9ACTN</name>
<organism evidence="2 3">
    <name type="scientific">Streptomyces globosus</name>
    <dbReference type="NCBI Taxonomy" id="68209"/>
    <lineage>
        <taxon>Bacteria</taxon>
        <taxon>Bacillati</taxon>
        <taxon>Actinomycetota</taxon>
        <taxon>Actinomycetes</taxon>
        <taxon>Kitasatosporales</taxon>
        <taxon>Streptomycetaceae</taxon>
        <taxon>Streptomyces</taxon>
    </lineage>
</organism>
<proteinExistence type="predicted"/>
<feature type="compositionally biased region" description="Gly residues" evidence="1">
    <location>
        <begin position="105"/>
        <end position="116"/>
    </location>
</feature>
<evidence type="ECO:0000313" key="2">
    <source>
        <dbReference type="EMBL" id="AXE26555.1"/>
    </source>
</evidence>
<accession>A0A344U6N4</accession>
<evidence type="ECO:0000256" key="1">
    <source>
        <dbReference type="SAM" id="MobiDB-lite"/>
    </source>
</evidence>
<reference evidence="2 3" key="1">
    <citation type="submission" date="2018-01" db="EMBL/GenBank/DDBJ databases">
        <title>Draft genome Sequence of streptomyces globosus LZH-48.</title>
        <authorList>
            <person name="Ran K."/>
            <person name="Li Z."/>
            <person name="Wei S."/>
            <person name="Dong R."/>
        </authorList>
    </citation>
    <scope>NUCLEOTIDE SEQUENCE [LARGE SCALE GENOMIC DNA]</scope>
    <source>
        <strain evidence="2 3">LZH-48</strain>
    </source>
</reference>
<evidence type="ECO:0000313" key="3">
    <source>
        <dbReference type="Proteomes" id="UP000252004"/>
    </source>
</evidence>
<protein>
    <submittedName>
        <fullName evidence="2">Uncharacterized protein</fullName>
    </submittedName>
</protein>
<feature type="compositionally biased region" description="Polar residues" evidence="1">
    <location>
        <begin position="84"/>
        <end position="101"/>
    </location>
</feature>
<sequence length="138" mass="13017">MGPVTLGTWRPPMMPVSRGIKGGVPSLPPPGGPATGGTLLNELPPPSVGPVPGGRGVTGSIGATGPGATGPGPEVGGMPVTGGSVLSGSTETLSRSTFTSRSGTIGTGPVTGGGVASGPLPRVKPKSPVGPLRGPDGV</sequence>
<feature type="compositionally biased region" description="Gly residues" evidence="1">
    <location>
        <begin position="51"/>
        <end position="75"/>
    </location>
</feature>
<gene>
    <name evidence="2" type="ORF">C0216_26725</name>
</gene>
<dbReference type="KEGG" id="sgz:C0216_26725"/>
<dbReference type="Proteomes" id="UP000252004">
    <property type="component" value="Chromosome"/>
</dbReference>